<evidence type="ECO:0000259" key="4">
    <source>
        <dbReference type="Pfam" id="PF03460"/>
    </source>
</evidence>
<keyword evidence="2" id="KW-0408">Iron</keyword>
<organism evidence="5">
    <name type="scientific">uncultured Acidimicrobiales bacterium</name>
    <dbReference type="NCBI Taxonomy" id="310071"/>
    <lineage>
        <taxon>Bacteria</taxon>
        <taxon>Bacillati</taxon>
        <taxon>Actinomycetota</taxon>
        <taxon>Acidimicrobiia</taxon>
        <taxon>Acidimicrobiales</taxon>
        <taxon>environmental samples</taxon>
    </lineage>
</organism>
<dbReference type="GO" id="GO:0051539">
    <property type="term" value="F:4 iron, 4 sulfur cluster binding"/>
    <property type="evidence" value="ECO:0007669"/>
    <property type="project" value="UniProtKB-KW"/>
</dbReference>
<dbReference type="InterPro" id="IPR005117">
    <property type="entry name" value="NiRdtase/SiRdtase_haem-b_fer"/>
</dbReference>
<name>A0A6J4J9D3_9ACTN</name>
<evidence type="ECO:0000256" key="1">
    <source>
        <dbReference type="ARBA" id="ARBA00022485"/>
    </source>
</evidence>
<feature type="domain" description="Nitrite/Sulfite reductase ferredoxin-like" evidence="4">
    <location>
        <begin position="58"/>
        <end position="125"/>
    </location>
</feature>
<protein>
    <submittedName>
        <fullName evidence="5">Sulfite reductase [NADPH] hemoprotein beta-component</fullName>
        <ecNumber evidence="5">1.8.1.2</ecNumber>
    </submittedName>
</protein>
<reference evidence="5" key="1">
    <citation type="submission" date="2020-02" db="EMBL/GenBank/DDBJ databases">
        <authorList>
            <person name="Meier V. D."/>
        </authorList>
    </citation>
    <scope>NUCLEOTIDE SEQUENCE</scope>
    <source>
        <strain evidence="5">AVDCRST_MAG76</strain>
    </source>
</reference>
<keyword evidence="2" id="KW-0479">Metal-binding</keyword>
<dbReference type="AlphaFoldDB" id="A0A6J4J9D3"/>
<dbReference type="PANTHER" id="PTHR32439:SF9">
    <property type="entry name" value="BLR3264 PROTEIN"/>
    <property type="match status" value="1"/>
</dbReference>
<evidence type="ECO:0000256" key="3">
    <source>
        <dbReference type="ARBA" id="ARBA00023002"/>
    </source>
</evidence>
<keyword evidence="1" id="KW-0411">Iron-sulfur</keyword>
<dbReference type="EMBL" id="CADCSZ010000206">
    <property type="protein sequence ID" value="CAA9272992.1"/>
    <property type="molecule type" value="Genomic_DNA"/>
</dbReference>
<keyword evidence="2" id="KW-0349">Heme</keyword>
<keyword evidence="1" id="KW-0004">4Fe-4S</keyword>
<keyword evidence="3 5" id="KW-0560">Oxidoreductase</keyword>
<sequence>MIHLLNFGGTVPGVPVTPAFREAAERDIAKLESDLGLYLSGELEEDIFRVCRLNNGIYGQRQGGRNQMLRVKAPYGAIDAEQLEALADVAERWSRGWGHLTTRQNVQFHFVQLEDVPAALRHLADVGMTSRG</sequence>
<dbReference type="InterPro" id="IPR051329">
    <property type="entry name" value="NIR_SIR_4Fe-4S"/>
</dbReference>
<feature type="non-terminal residue" evidence="5">
    <location>
        <position position="132"/>
    </location>
</feature>
<dbReference type="PANTHER" id="PTHR32439">
    <property type="entry name" value="FERREDOXIN--NITRITE REDUCTASE, CHLOROPLASTIC"/>
    <property type="match status" value="1"/>
</dbReference>
<dbReference type="EC" id="1.8.1.2" evidence="5"/>
<accession>A0A6J4J9D3</accession>
<dbReference type="InterPro" id="IPR036136">
    <property type="entry name" value="Nit/Sulf_reduc_fer-like_dom_sf"/>
</dbReference>
<dbReference type="Gene3D" id="3.90.480.20">
    <property type="match status" value="1"/>
</dbReference>
<evidence type="ECO:0000256" key="2">
    <source>
        <dbReference type="ARBA" id="ARBA00022617"/>
    </source>
</evidence>
<dbReference type="Pfam" id="PF03460">
    <property type="entry name" value="NIR_SIR_ferr"/>
    <property type="match status" value="1"/>
</dbReference>
<dbReference type="GO" id="GO:0004783">
    <property type="term" value="F:sulfite reductase (NADPH) activity"/>
    <property type="evidence" value="ECO:0007669"/>
    <property type="project" value="UniProtKB-EC"/>
</dbReference>
<gene>
    <name evidence="5" type="ORF">AVDCRST_MAG76-3437</name>
</gene>
<dbReference type="SUPFAM" id="SSF55124">
    <property type="entry name" value="Nitrite/Sulfite reductase N-terminal domain-like"/>
    <property type="match status" value="1"/>
</dbReference>
<proteinExistence type="predicted"/>
<evidence type="ECO:0000313" key="5">
    <source>
        <dbReference type="EMBL" id="CAA9272992.1"/>
    </source>
</evidence>